<dbReference type="Pfam" id="PF00335">
    <property type="entry name" value="Tetraspanin"/>
    <property type="match status" value="1"/>
</dbReference>
<evidence type="ECO:0000256" key="2">
    <source>
        <dbReference type="ARBA" id="ARBA00022692"/>
    </source>
</evidence>
<feature type="transmembrane region" description="Helical" evidence="5">
    <location>
        <begin position="65"/>
        <end position="86"/>
    </location>
</feature>
<feature type="transmembrane region" description="Helical" evidence="5">
    <location>
        <begin position="93"/>
        <end position="110"/>
    </location>
</feature>
<evidence type="ECO:0000313" key="7">
    <source>
        <dbReference type="Proteomes" id="UP000494206"/>
    </source>
</evidence>
<dbReference type="PANTHER" id="PTHR19282">
    <property type="entry name" value="TETRASPANIN"/>
    <property type="match status" value="1"/>
</dbReference>
<dbReference type="InterPro" id="IPR018499">
    <property type="entry name" value="Tetraspanin/Peripherin"/>
</dbReference>
<dbReference type="InterPro" id="IPR008952">
    <property type="entry name" value="Tetraspanin_EC2_sf"/>
</dbReference>
<organism evidence="6 7">
    <name type="scientific">Caenorhabditis bovis</name>
    <dbReference type="NCBI Taxonomy" id="2654633"/>
    <lineage>
        <taxon>Eukaryota</taxon>
        <taxon>Metazoa</taxon>
        <taxon>Ecdysozoa</taxon>
        <taxon>Nematoda</taxon>
        <taxon>Chromadorea</taxon>
        <taxon>Rhabditida</taxon>
        <taxon>Rhabditina</taxon>
        <taxon>Rhabditomorpha</taxon>
        <taxon>Rhabditoidea</taxon>
        <taxon>Rhabditidae</taxon>
        <taxon>Peloderinae</taxon>
        <taxon>Caenorhabditis</taxon>
    </lineage>
</organism>
<keyword evidence="2 5" id="KW-0812">Transmembrane</keyword>
<evidence type="ECO:0000313" key="6">
    <source>
        <dbReference type="EMBL" id="CAB3411580.1"/>
    </source>
</evidence>
<comment type="subcellular location">
    <subcellularLocation>
        <location evidence="1">Membrane</location>
        <topology evidence="1">Multi-pass membrane protein</topology>
    </subcellularLocation>
</comment>
<keyword evidence="4 5" id="KW-0472">Membrane</keyword>
<dbReference type="GO" id="GO:0005886">
    <property type="term" value="C:plasma membrane"/>
    <property type="evidence" value="ECO:0007669"/>
    <property type="project" value="TreeGrafter"/>
</dbReference>
<sequence>MKLFGCFEKKFKVTPHQKLKCFHVINLIFFTSGAGALAVGIWLYISRNDFIELTPMSYSALSSAGLSTFTGTTICIISIVGFSAVVLNRTALLYAYIAFVMFLTFIHSVTRGTSFFSRAESRENLRGELLNKINRTYVITKMGRKLKLQVTWDHLQRTMKCCGVDTYEDWFYTTQWPNNEFVPESCCNATMFESQAAMKNCGKLPDQTDNLYQNGCFEPFADWLFHHITVFNWLTSILLVIEVITVISGITVLILMRKERKNSERRRQQRMQAYEANEQLQLNPFDRIGDASIDPDIVMPDDAISIDSR</sequence>
<evidence type="ECO:0000256" key="4">
    <source>
        <dbReference type="ARBA" id="ARBA00023136"/>
    </source>
</evidence>
<dbReference type="PANTHER" id="PTHR19282:SF477">
    <property type="entry name" value="TETRASPANIN"/>
    <property type="match status" value="1"/>
</dbReference>
<dbReference type="EMBL" id="CADEPM010000014">
    <property type="protein sequence ID" value="CAB3411580.1"/>
    <property type="molecule type" value="Genomic_DNA"/>
</dbReference>
<gene>
    <name evidence="6" type="ORF">CBOVIS_LOCUS12962</name>
</gene>
<evidence type="ECO:0000256" key="5">
    <source>
        <dbReference type="SAM" id="Phobius"/>
    </source>
</evidence>
<feature type="transmembrane region" description="Helical" evidence="5">
    <location>
        <begin position="233"/>
        <end position="256"/>
    </location>
</feature>
<dbReference type="FunFam" id="1.10.1450.10:FF:000028">
    <property type="entry name" value="Tetraspanin"/>
    <property type="match status" value="1"/>
</dbReference>
<keyword evidence="3 5" id="KW-1133">Transmembrane helix</keyword>
<dbReference type="Proteomes" id="UP000494206">
    <property type="component" value="Unassembled WGS sequence"/>
</dbReference>
<evidence type="ECO:0008006" key="8">
    <source>
        <dbReference type="Google" id="ProtNLM"/>
    </source>
</evidence>
<evidence type="ECO:0000256" key="1">
    <source>
        <dbReference type="ARBA" id="ARBA00004141"/>
    </source>
</evidence>
<proteinExistence type="predicted"/>
<dbReference type="SUPFAM" id="SSF48652">
    <property type="entry name" value="Tetraspanin"/>
    <property type="match status" value="1"/>
</dbReference>
<dbReference type="Gene3D" id="1.10.1450.10">
    <property type="entry name" value="Tetraspanin"/>
    <property type="match status" value="1"/>
</dbReference>
<keyword evidence="7" id="KW-1185">Reference proteome</keyword>
<reference evidence="6 7" key="1">
    <citation type="submission" date="2020-04" db="EMBL/GenBank/DDBJ databases">
        <authorList>
            <person name="Laetsch R D."/>
            <person name="Stevens L."/>
            <person name="Kumar S."/>
            <person name="Blaxter L. M."/>
        </authorList>
    </citation>
    <scope>NUCLEOTIDE SEQUENCE [LARGE SCALE GENOMIC DNA]</scope>
</reference>
<protein>
    <recommendedName>
        <fullName evidence="8">Tetraspanin</fullName>
    </recommendedName>
</protein>
<name>A0A8S1FC66_9PELO</name>
<accession>A0A8S1FC66</accession>
<evidence type="ECO:0000256" key="3">
    <source>
        <dbReference type="ARBA" id="ARBA00022989"/>
    </source>
</evidence>
<comment type="caution">
    <text evidence="6">The sequence shown here is derived from an EMBL/GenBank/DDBJ whole genome shotgun (WGS) entry which is preliminary data.</text>
</comment>
<feature type="transmembrane region" description="Helical" evidence="5">
    <location>
        <begin position="21"/>
        <end position="45"/>
    </location>
</feature>
<dbReference type="OrthoDB" id="432835at2759"/>
<dbReference type="AlphaFoldDB" id="A0A8S1FC66"/>